<feature type="region of interest" description="Disordered" evidence="1">
    <location>
        <begin position="202"/>
        <end position="234"/>
    </location>
</feature>
<reference evidence="3 4" key="1">
    <citation type="submission" date="2017-03" db="EMBL/GenBank/DDBJ databases">
        <title>Genomic insights into Mycobacterium simiae human colonization.</title>
        <authorList>
            <person name="Steffani J.L."/>
            <person name="Brunck M.E."/>
            <person name="Cruz E."/>
            <person name="Montiel R."/>
            <person name="Barona F."/>
        </authorList>
    </citation>
    <scope>NUCLEOTIDE SEQUENCE [LARGE SCALE GENOMIC DNA]</scope>
    <source>
        <strain evidence="3 4">MsiGto</strain>
    </source>
</reference>
<keyword evidence="2" id="KW-0472">Membrane</keyword>
<keyword evidence="4" id="KW-1185">Reference proteome</keyword>
<evidence type="ECO:0000313" key="3">
    <source>
        <dbReference type="EMBL" id="ORJ60782.1"/>
    </source>
</evidence>
<gene>
    <name evidence="3" type="ORF">B5M45_10905</name>
</gene>
<proteinExistence type="predicted"/>
<evidence type="ECO:0000256" key="1">
    <source>
        <dbReference type="SAM" id="MobiDB-lite"/>
    </source>
</evidence>
<feature type="transmembrane region" description="Helical" evidence="2">
    <location>
        <begin position="242"/>
        <end position="260"/>
    </location>
</feature>
<comment type="caution">
    <text evidence="3">The sequence shown here is derived from an EMBL/GenBank/DDBJ whole genome shotgun (WGS) entry which is preliminary data.</text>
</comment>
<evidence type="ECO:0000313" key="4">
    <source>
        <dbReference type="Proteomes" id="UP000193040"/>
    </source>
</evidence>
<dbReference type="Proteomes" id="UP000193040">
    <property type="component" value="Unassembled WGS sequence"/>
</dbReference>
<protein>
    <submittedName>
        <fullName evidence="3">Type VII secretion-associated protein</fullName>
    </submittedName>
</protein>
<keyword evidence="2" id="KW-0812">Transmembrane</keyword>
<name>A0A1X0Y6R6_MYCSI</name>
<dbReference type="STRING" id="1784.VC42_19275"/>
<dbReference type="NCBIfam" id="TIGR03931">
    <property type="entry name" value="T7SS_Rv3446c"/>
    <property type="match status" value="1"/>
</dbReference>
<dbReference type="EMBL" id="MZZM01000016">
    <property type="protein sequence ID" value="ORJ60782.1"/>
    <property type="molecule type" value="Genomic_DNA"/>
</dbReference>
<evidence type="ECO:0000256" key="2">
    <source>
        <dbReference type="SAM" id="Phobius"/>
    </source>
</evidence>
<keyword evidence="2" id="KW-1133">Transmembrane helix</keyword>
<dbReference type="AlphaFoldDB" id="A0A1X0Y6R6"/>
<dbReference type="RefSeq" id="WP_084949813.1">
    <property type="nucleotide sequence ID" value="NZ_MZZM01000016.1"/>
</dbReference>
<organism evidence="3 4">
    <name type="scientific">Mycobacterium simiae</name>
    <name type="common">Mycobacterium habana</name>
    <dbReference type="NCBI Taxonomy" id="1784"/>
    <lineage>
        <taxon>Bacteria</taxon>
        <taxon>Bacillati</taxon>
        <taxon>Actinomycetota</taxon>
        <taxon>Actinomycetes</taxon>
        <taxon>Mycobacteriales</taxon>
        <taxon>Mycobacteriaceae</taxon>
        <taxon>Mycobacterium</taxon>
        <taxon>Mycobacterium simiae complex</taxon>
    </lineage>
</organism>
<accession>A0A1X0Y6R6</accession>
<dbReference type="InterPro" id="IPR023840">
    <property type="entry name" value="T7SS_Rv3446c"/>
</dbReference>
<sequence length="414" mass="42940">MSGHRTMIAIGPGSIRRLCCTTTETADYGHIALSAIDDRTALVQGRAVRVDDLWRSTLRSLRCGDIGGQVLYPSWWPSARIDVVAAAAAVLGDDVELRPRSWLLERASSARAAGLVEIAEQLVAITFGAVVAVPRIGAPGAVADEIVRRIDEIGCVAATILIDVPSAVSGAATLAAMIGDRVRQHGGTPVEIDDAGMARLASAAGRRTPAESPHPPATTETETGTDTGTGTGTGTVRQRVRLLGWLSAAVVLLAAAVPAMTTLGRRGVVTEAAADVLVEGRVAVSVPADWLVQRVVAGPGSARVQVSSPSDLEVALHITQSAIADAALSATAEQLRRAIDAEPAGVFVDFNPVGISAGRPAVLYREVRASHHVRWTVLVDGPLRISIGCQSRPGAERAVGPACEQAVRTAHALG</sequence>